<evidence type="ECO:0000313" key="10">
    <source>
        <dbReference type="Proteomes" id="UP000006681"/>
    </source>
</evidence>
<name>E1QQJ0_VULDI</name>
<sequence>MRLLEYKGKELLNKYGVKIPRGAIVKSLNDIDILNTLKFPLFAKAQVPFAGRAKMGLVRRVNTIKDAENAARDYLGKVIQDYPIRKVLFEEGVNVAKELYISITLDRENRGYLMLASTEGGIDIEEVARRSPEKIIRLYIDDYEGLRDYMIRGVAQKLGLEGSAAQDFVTVAKAMYRVFTEYDAELVEINPLALTTDGQLVALDVKVMIDDNSLYRHPDISIEDSDYTTEELEARKYGLHYVELTGYVGIMANGAGLTMATMDLVKEFGHEPADFLDVGGGASKDAVREGLKMLLTDDRIKAVLINIFGGITRCDEVAKGVVEALNEVKTNKPIFIRLKGTNEEEGRRILAEIGLKTYETAEEAMGALSKAIAR</sequence>
<dbReference type="Gene3D" id="3.30.1490.20">
    <property type="entry name" value="ATP-grasp fold, A domain"/>
    <property type="match status" value="1"/>
</dbReference>
<dbReference type="Pfam" id="PF00549">
    <property type="entry name" value="Ligase_CoA"/>
    <property type="match status" value="1"/>
</dbReference>
<reference evidence="10" key="2">
    <citation type="journal article" date="2010" name="Stand. Genomic Sci.">
        <title>Complete genome sequence of Vulcanisaeta distributa type strain (IC-017T).</title>
        <authorList>
            <person name="Mavromatis K."/>
            <person name="Sikorski J."/>
            <person name="Pabst E."/>
            <person name="Teshima H."/>
            <person name="Lapidus A."/>
            <person name="Lucas S."/>
            <person name="Nolan M."/>
            <person name="Glavina Del Rio T."/>
            <person name="Cheng J."/>
            <person name="Bruce D."/>
            <person name="Goodwin L."/>
            <person name="Pitluck S."/>
            <person name="Liolios K."/>
            <person name="Ivanova N."/>
            <person name="Mikhailova N."/>
            <person name="Pati A."/>
            <person name="Chen A."/>
            <person name="Palaniappan K."/>
            <person name="Land M."/>
            <person name="Hauser L."/>
            <person name="Chang Y."/>
            <person name="Jeffries C."/>
            <person name="Rohde M."/>
            <person name="Spring S."/>
            <person name="Goker M."/>
            <person name="Wirth R."/>
            <person name="Woyke T."/>
            <person name="Bristow J."/>
            <person name="Eisen J."/>
            <person name="Markowitz V."/>
            <person name="Hugenholtz P."/>
            <person name="Klenk H."/>
            <person name="Kyrpides N."/>
        </authorList>
    </citation>
    <scope>NUCLEOTIDE SEQUENCE [LARGE SCALE GENOMIC DNA]</scope>
    <source>
        <strain evidence="10">DSM 14429 / JCM 11212 / NBRC 100878 / IC-017</strain>
    </source>
</reference>
<evidence type="ECO:0000256" key="2">
    <source>
        <dbReference type="ARBA" id="ARBA00022598"/>
    </source>
</evidence>
<dbReference type="PROSITE" id="PS50975">
    <property type="entry name" value="ATP_GRASP"/>
    <property type="match status" value="1"/>
</dbReference>
<feature type="binding site" evidence="7">
    <location>
        <position position="204"/>
    </location>
    <ligand>
        <name>Mg(2+)</name>
        <dbReference type="ChEBI" id="CHEBI:18420"/>
    </ligand>
</feature>
<dbReference type="PIRSF" id="PIRSF001554">
    <property type="entry name" value="SucCS_beta"/>
    <property type="match status" value="1"/>
</dbReference>
<dbReference type="eggNOG" id="arCOG01337">
    <property type="taxonomic scope" value="Archaea"/>
</dbReference>
<dbReference type="InterPro" id="IPR013650">
    <property type="entry name" value="ATP-grasp_succ-CoA_synth-type"/>
</dbReference>
<comment type="pathway">
    <text evidence="7">Carbohydrate metabolism; tricarboxylic acid cycle; succinate from succinyl-CoA (ligase route): step 1/1.</text>
</comment>
<dbReference type="InterPro" id="IPR005811">
    <property type="entry name" value="SUCC_ACL_C"/>
</dbReference>
<dbReference type="OrthoDB" id="146449at2157"/>
<dbReference type="Gene3D" id="3.30.470.20">
    <property type="entry name" value="ATP-grasp fold, B domain"/>
    <property type="match status" value="1"/>
</dbReference>
<evidence type="ECO:0000256" key="5">
    <source>
        <dbReference type="ARBA" id="ARBA00022840"/>
    </source>
</evidence>
<feature type="binding site" evidence="7">
    <location>
        <position position="90"/>
    </location>
    <ligand>
        <name>ATP</name>
        <dbReference type="ChEBI" id="CHEBI:30616"/>
    </ligand>
</feature>
<dbReference type="GO" id="GO:0006104">
    <property type="term" value="P:succinyl-CoA metabolic process"/>
    <property type="evidence" value="ECO:0007669"/>
    <property type="project" value="TreeGrafter"/>
</dbReference>
<dbReference type="GO" id="GO:0004775">
    <property type="term" value="F:succinate-CoA ligase (ADP-forming) activity"/>
    <property type="evidence" value="ECO:0007669"/>
    <property type="project" value="UniProtKB-UniRule"/>
</dbReference>
<dbReference type="FunFam" id="3.30.470.20:FF:000002">
    <property type="entry name" value="Succinate--CoA ligase [ADP-forming] subunit beta"/>
    <property type="match status" value="1"/>
</dbReference>
<dbReference type="GeneID" id="9752028"/>
<dbReference type="SUPFAM" id="SSF52210">
    <property type="entry name" value="Succinyl-CoA synthetase domains"/>
    <property type="match status" value="1"/>
</dbReference>
<protein>
    <recommendedName>
        <fullName evidence="7">Succinate--CoA ligase [ADP-forming] subunit beta</fullName>
        <ecNumber evidence="7">6.2.1.5</ecNumber>
    </recommendedName>
    <alternativeName>
        <fullName evidence="7">Succinyl-CoA synthetase subunit beta</fullName>
        <shortName evidence="7">SCS-beta</shortName>
    </alternativeName>
</protein>
<evidence type="ECO:0000256" key="1">
    <source>
        <dbReference type="ARBA" id="ARBA00022532"/>
    </source>
</evidence>
<keyword evidence="4 7" id="KW-0547">Nucleotide-binding</keyword>
<dbReference type="RefSeq" id="WP_013336210.1">
    <property type="nucleotide sequence ID" value="NC_014537.1"/>
</dbReference>
<feature type="binding site" evidence="7">
    <location>
        <position position="44"/>
    </location>
    <ligand>
        <name>ATP</name>
        <dbReference type="ChEBI" id="CHEBI:30616"/>
    </ligand>
</feature>
<dbReference type="GO" id="GO:0006099">
    <property type="term" value="P:tricarboxylic acid cycle"/>
    <property type="evidence" value="ECO:0007669"/>
    <property type="project" value="UniProtKB-UniRule"/>
</dbReference>
<dbReference type="AlphaFoldDB" id="E1QQJ0"/>
<feature type="domain" description="ATP-grasp" evidence="8">
    <location>
        <begin position="9"/>
        <end position="218"/>
    </location>
</feature>
<keyword evidence="5 7" id="KW-0067">ATP-binding</keyword>
<dbReference type="InterPro" id="IPR011761">
    <property type="entry name" value="ATP-grasp"/>
</dbReference>
<dbReference type="GO" id="GO:0004776">
    <property type="term" value="F:succinate-CoA ligase (GDP-forming) activity"/>
    <property type="evidence" value="ECO:0007669"/>
    <property type="project" value="RHEA"/>
</dbReference>
<feature type="binding site" evidence="7">
    <location>
        <begin position="310"/>
        <end position="312"/>
    </location>
    <ligand>
        <name>substrate</name>
        <note>ligand shared with subunit alpha</note>
    </ligand>
</feature>
<dbReference type="PANTHER" id="PTHR11815:SF10">
    <property type="entry name" value="SUCCINATE--COA LIGASE [GDP-FORMING] SUBUNIT BETA, MITOCHONDRIAL"/>
    <property type="match status" value="1"/>
</dbReference>
<dbReference type="NCBIfam" id="TIGR01016">
    <property type="entry name" value="sucCoAbeta"/>
    <property type="match status" value="1"/>
</dbReference>
<reference evidence="9 10" key="1">
    <citation type="journal article" date="2010" name="Stand. Genomic Sci.">
        <title>Complete genome sequence of Vulcanisaeta distributa type strain (IC-017).</title>
        <authorList>
            <person name="Mavromatis K."/>
            <person name="Sikorski J."/>
            <person name="Pabst E."/>
            <person name="Teshima H."/>
            <person name="Lapidus A."/>
            <person name="Lucas S."/>
            <person name="Nolan M."/>
            <person name="Glavina Del Rio T."/>
            <person name="Cheng J.F."/>
            <person name="Bruce D."/>
            <person name="Goodwin L."/>
            <person name="Pitluck S."/>
            <person name="Liolios K."/>
            <person name="Ivanova N."/>
            <person name="Mikhailova N."/>
            <person name="Pati A."/>
            <person name="Chen A."/>
            <person name="Palaniappan K."/>
            <person name="Land M."/>
            <person name="Hauser L."/>
            <person name="Chang Y.J."/>
            <person name="Jeffries C.D."/>
            <person name="Rohde M."/>
            <person name="Spring S."/>
            <person name="Goker M."/>
            <person name="Wirth R."/>
            <person name="Woyke T."/>
            <person name="Bristow J."/>
            <person name="Eisen J.A."/>
            <person name="Markowitz V."/>
            <person name="Hugenholtz P."/>
            <person name="Klenk H.P."/>
            <person name="Kyrpides N.C."/>
        </authorList>
    </citation>
    <scope>NUCLEOTIDE SEQUENCE [LARGE SCALE GENOMIC DNA]</scope>
    <source>
        <strain evidence="10">DSM 14429 / JCM 11212 / NBRC 100878 / IC-017</strain>
    </source>
</reference>
<dbReference type="InterPro" id="IPR013815">
    <property type="entry name" value="ATP_grasp_subdomain_1"/>
</dbReference>
<comment type="function">
    <text evidence="7">Succinyl-CoA synthetase functions in the citric acid cycle (TCA), coupling the hydrolysis of succinyl-CoA to the synthesis of either ATP or GTP and thus represents the only step of substrate-level phosphorylation in the TCA. The beta subunit provides nucleotide specificity of the enzyme and binds the substrate succinate, while the binding sites for coenzyme A and phosphate are found in the alpha subunit.</text>
</comment>
<comment type="catalytic activity">
    <reaction evidence="7">
        <text>succinate + ATP + CoA = succinyl-CoA + ADP + phosphate</text>
        <dbReference type="Rhea" id="RHEA:17661"/>
        <dbReference type="ChEBI" id="CHEBI:30031"/>
        <dbReference type="ChEBI" id="CHEBI:30616"/>
        <dbReference type="ChEBI" id="CHEBI:43474"/>
        <dbReference type="ChEBI" id="CHEBI:57287"/>
        <dbReference type="ChEBI" id="CHEBI:57292"/>
        <dbReference type="ChEBI" id="CHEBI:456216"/>
        <dbReference type="EC" id="6.2.1.5"/>
    </reaction>
</comment>
<gene>
    <name evidence="7" type="primary">sucC</name>
    <name evidence="9" type="ordered locus">Vdis_1097</name>
</gene>
<comment type="subunit">
    <text evidence="7">Heterotetramer of two alpha and two beta subunits.</text>
</comment>
<dbReference type="SUPFAM" id="SSF56059">
    <property type="entry name" value="Glutathione synthetase ATP-binding domain-like"/>
    <property type="match status" value="1"/>
</dbReference>
<keyword evidence="1 7" id="KW-0816">Tricarboxylic acid cycle</keyword>
<dbReference type="GO" id="GO:0042709">
    <property type="term" value="C:succinate-CoA ligase complex"/>
    <property type="evidence" value="ECO:0007669"/>
    <property type="project" value="TreeGrafter"/>
</dbReference>
<comment type="cofactor">
    <cofactor evidence="7">
        <name>Mg(2+)</name>
        <dbReference type="ChEBI" id="CHEBI:18420"/>
    </cofactor>
    <text evidence="7">Binds 1 Mg(2+) ion per subunit.</text>
</comment>
<feature type="binding site" evidence="7">
    <location>
        <position position="98"/>
    </location>
    <ligand>
        <name>ATP</name>
        <dbReference type="ChEBI" id="CHEBI:30616"/>
    </ligand>
</feature>
<dbReference type="InterPro" id="IPR016102">
    <property type="entry name" value="Succinyl-CoA_synth-like"/>
</dbReference>
<comment type="similarity">
    <text evidence="7">Belongs to the succinate/malate CoA ligase beta subunit family.</text>
</comment>
<dbReference type="GO" id="GO:0000287">
    <property type="term" value="F:magnesium ion binding"/>
    <property type="evidence" value="ECO:0007669"/>
    <property type="project" value="UniProtKB-UniRule"/>
</dbReference>
<dbReference type="Gene3D" id="3.40.50.261">
    <property type="entry name" value="Succinyl-CoA synthetase domains"/>
    <property type="match status" value="1"/>
</dbReference>
<evidence type="ECO:0000256" key="4">
    <source>
        <dbReference type="ARBA" id="ARBA00022741"/>
    </source>
</evidence>
<comment type="caution">
    <text evidence="7">Lacks conserved residue(s) required for the propagation of feature annotation.</text>
</comment>
<evidence type="ECO:0000313" key="9">
    <source>
        <dbReference type="EMBL" id="ADN50485.1"/>
    </source>
</evidence>
<keyword evidence="10" id="KW-1185">Reference proteome</keyword>
<dbReference type="Pfam" id="PF08442">
    <property type="entry name" value="ATP-grasp_2"/>
    <property type="match status" value="1"/>
</dbReference>
<keyword evidence="6 7" id="KW-0460">Magnesium</keyword>
<dbReference type="EC" id="6.2.1.5" evidence="7"/>
<dbReference type="EMBL" id="CP002100">
    <property type="protein sequence ID" value="ADN50485.1"/>
    <property type="molecule type" value="Genomic_DNA"/>
</dbReference>
<proteinExistence type="inferred from homology"/>
<dbReference type="UniPathway" id="UPA00223">
    <property type="reaction ID" value="UER00999"/>
</dbReference>
<dbReference type="InterPro" id="IPR005809">
    <property type="entry name" value="Succ_CoA_ligase-like_bsu"/>
</dbReference>
<feature type="binding site" evidence="7">
    <location>
        <position position="253"/>
    </location>
    <ligand>
        <name>substrate</name>
        <note>ligand shared with subunit alpha</note>
    </ligand>
</feature>
<keyword evidence="2 7" id="KW-0436">Ligase</keyword>
<feature type="binding site" evidence="7">
    <location>
        <position position="93"/>
    </location>
    <ligand>
        <name>ATP</name>
        <dbReference type="ChEBI" id="CHEBI:30616"/>
    </ligand>
</feature>
<dbReference type="HOGENOM" id="CLU_037430_0_2_2"/>
<keyword evidence="3 7" id="KW-0479">Metal-binding</keyword>
<comment type="catalytic activity">
    <reaction evidence="7">
        <text>GTP + succinate + CoA = succinyl-CoA + GDP + phosphate</text>
        <dbReference type="Rhea" id="RHEA:22120"/>
        <dbReference type="ChEBI" id="CHEBI:30031"/>
        <dbReference type="ChEBI" id="CHEBI:37565"/>
        <dbReference type="ChEBI" id="CHEBI:43474"/>
        <dbReference type="ChEBI" id="CHEBI:57287"/>
        <dbReference type="ChEBI" id="CHEBI:57292"/>
        <dbReference type="ChEBI" id="CHEBI:58189"/>
    </reaction>
</comment>
<dbReference type="FunFam" id="3.40.50.261:FF:000007">
    <property type="entry name" value="Succinate--CoA ligase [ADP-forming] subunit beta"/>
    <property type="match status" value="1"/>
</dbReference>
<evidence type="ECO:0000259" key="8">
    <source>
        <dbReference type="PROSITE" id="PS50975"/>
    </source>
</evidence>
<feature type="binding site" evidence="7">
    <location>
        <position position="190"/>
    </location>
    <ligand>
        <name>Mg(2+)</name>
        <dbReference type="ChEBI" id="CHEBI:18420"/>
    </ligand>
</feature>
<evidence type="ECO:0000256" key="6">
    <source>
        <dbReference type="ARBA" id="ARBA00022842"/>
    </source>
</evidence>
<dbReference type="Proteomes" id="UP000006681">
    <property type="component" value="Chromosome"/>
</dbReference>
<dbReference type="PANTHER" id="PTHR11815">
    <property type="entry name" value="SUCCINYL-COA SYNTHETASE BETA CHAIN"/>
    <property type="match status" value="1"/>
</dbReference>
<dbReference type="NCBIfam" id="NF001913">
    <property type="entry name" value="PRK00696.1"/>
    <property type="match status" value="1"/>
</dbReference>
<evidence type="ECO:0000256" key="3">
    <source>
        <dbReference type="ARBA" id="ARBA00022723"/>
    </source>
</evidence>
<organism evidence="9 10">
    <name type="scientific">Vulcanisaeta distributa (strain DSM 14429 / JCM 11212 / NBRC 100878 / IC-017)</name>
    <dbReference type="NCBI Taxonomy" id="572478"/>
    <lineage>
        <taxon>Archaea</taxon>
        <taxon>Thermoproteota</taxon>
        <taxon>Thermoprotei</taxon>
        <taxon>Thermoproteales</taxon>
        <taxon>Thermoproteaceae</taxon>
        <taxon>Vulcanisaeta</taxon>
    </lineage>
</organism>
<evidence type="ECO:0000256" key="7">
    <source>
        <dbReference type="HAMAP-Rule" id="MF_00558"/>
    </source>
</evidence>
<dbReference type="GO" id="GO:0005524">
    <property type="term" value="F:ATP binding"/>
    <property type="evidence" value="ECO:0007669"/>
    <property type="project" value="UniProtKB-UniRule"/>
</dbReference>
<dbReference type="STRING" id="572478.Vdis_1097"/>
<dbReference type="KEGG" id="vdi:Vdis_1097"/>
<dbReference type="HAMAP" id="MF_00558">
    <property type="entry name" value="Succ_CoA_beta"/>
    <property type="match status" value="1"/>
</dbReference>
<accession>E1QQJ0</accession>